<feature type="signal peptide" evidence="1">
    <location>
        <begin position="1"/>
        <end position="23"/>
    </location>
</feature>
<dbReference type="RefSeq" id="WP_141622310.1">
    <property type="nucleotide sequence ID" value="NZ_CP041242.1"/>
</dbReference>
<accession>A0A514BNJ8</accession>
<dbReference type="AlphaFoldDB" id="A0A514BNJ8"/>
<dbReference type="KEGG" id="lyj:FKV23_01750"/>
<dbReference type="OrthoDB" id="1412847at2"/>
<proteinExistence type="predicted"/>
<dbReference type="PANTHER" id="PTHR43265">
    <property type="entry name" value="ESTERASE ESTD"/>
    <property type="match status" value="1"/>
</dbReference>
<dbReference type="GO" id="GO:0052689">
    <property type="term" value="F:carboxylic ester hydrolase activity"/>
    <property type="evidence" value="ECO:0007669"/>
    <property type="project" value="TreeGrafter"/>
</dbReference>
<organism evidence="3 4">
    <name type="scientific">Marilutibacter alkalisoli</name>
    <dbReference type="NCBI Taxonomy" id="2591633"/>
    <lineage>
        <taxon>Bacteria</taxon>
        <taxon>Pseudomonadati</taxon>
        <taxon>Pseudomonadota</taxon>
        <taxon>Gammaproteobacteria</taxon>
        <taxon>Lysobacterales</taxon>
        <taxon>Lysobacteraceae</taxon>
        <taxon>Marilutibacter</taxon>
    </lineage>
</organism>
<keyword evidence="1" id="KW-0732">Signal</keyword>
<dbReference type="Pfam" id="PF12146">
    <property type="entry name" value="Hydrolase_4"/>
    <property type="match status" value="1"/>
</dbReference>
<reference evidence="3 4" key="1">
    <citation type="submission" date="2019-06" db="EMBL/GenBank/DDBJ databases">
        <title>Lysobacter alkalisoli sp. nov. isolated from saline-alkali soil.</title>
        <authorList>
            <person name="Sun J.-Q."/>
            <person name="Xu L."/>
        </authorList>
    </citation>
    <scope>NUCLEOTIDE SEQUENCE [LARGE SCALE GENOMIC DNA]</scope>
    <source>
        <strain evidence="3 4">SJ-36</strain>
    </source>
</reference>
<feature type="chain" id="PRO_5021961081" evidence="1">
    <location>
        <begin position="24"/>
        <end position="437"/>
    </location>
</feature>
<dbReference type="InterPro" id="IPR053145">
    <property type="entry name" value="AB_hydrolase_Est10"/>
</dbReference>
<evidence type="ECO:0000313" key="3">
    <source>
        <dbReference type="EMBL" id="QDH68968.1"/>
    </source>
</evidence>
<protein>
    <submittedName>
        <fullName evidence="3">Alpha/beta hydrolase</fullName>
    </submittedName>
</protein>
<dbReference type="InterPro" id="IPR029058">
    <property type="entry name" value="AB_hydrolase_fold"/>
</dbReference>
<name>A0A514BNJ8_9GAMM</name>
<dbReference type="Proteomes" id="UP000317199">
    <property type="component" value="Chromosome"/>
</dbReference>
<evidence type="ECO:0000256" key="1">
    <source>
        <dbReference type="SAM" id="SignalP"/>
    </source>
</evidence>
<feature type="domain" description="Serine aminopeptidase S33" evidence="2">
    <location>
        <begin position="140"/>
        <end position="239"/>
    </location>
</feature>
<dbReference type="InterPro" id="IPR022742">
    <property type="entry name" value="Hydrolase_4"/>
</dbReference>
<keyword evidence="3" id="KW-0378">Hydrolase</keyword>
<dbReference type="PANTHER" id="PTHR43265:SF1">
    <property type="entry name" value="ESTERASE ESTD"/>
    <property type="match status" value="1"/>
</dbReference>
<dbReference type="Gene3D" id="3.40.50.1820">
    <property type="entry name" value="alpha/beta hydrolase"/>
    <property type="match status" value="1"/>
</dbReference>
<keyword evidence="4" id="KW-1185">Reference proteome</keyword>
<evidence type="ECO:0000259" key="2">
    <source>
        <dbReference type="Pfam" id="PF12146"/>
    </source>
</evidence>
<evidence type="ECO:0000313" key="4">
    <source>
        <dbReference type="Proteomes" id="UP000317199"/>
    </source>
</evidence>
<dbReference type="EMBL" id="CP041242">
    <property type="protein sequence ID" value="QDH68968.1"/>
    <property type="molecule type" value="Genomic_DNA"/>
</dbReference>
<dbReference type="SUPFAM" id="SSF53474">
    <property type="entry name" value="alpha/beta-Hydrolases"/>
    <property type="match status" value="1"/>
</dbReference>
<gene>
    <name evidence="3" type="ORF">FKV23_01750</name>
</gene>
<sequence length="437" mass="47584">MNIHSILSAALAGTLLFAASTHAAEPEHCHSGAYRFTDGGQMLVQPSDEDNLRYRWLDGATGKLFPTGPHRYESGPGWSGREPVSLTVEFGECDTGTVVYAPVDGTAREGRRIALPTVPITFENDGASLYGELVLPEQSAPKALVVLQYGGGRDSAVLNNYVQYLLPLSDIAVFLYDKRGTGRSGGQFNLHIGMQADDLVAALAAARRDPRVAGIPVGLMGESQGGWVAPLAATTAPVDFVVASYGLAVSMQEEDRLEVEQQLRSRGHGPEALAKGLEMHRIALRVAISRFTEGVEEWMQARNDHAGEAWFQDIGGDITSTLMLTPEEQLPAIRAFLDVPYDLEYDPLPTLRSLGIPQLWLLAEDDTEAPIETTLARLQMLAREGRPIDTIVFPQADHGMIAIEPGSERRLAGRTAPGYFERLSAWILRQARVTARE</sequence>